<evidence type="ECO:0000313" key="3">
    <source>
        <dbReference type="EMBL" id="MPC26525.1"/>
    </source>
</evidence>
<comment type="caution">
    <text evidence="3">The sequence shown here is derived from an EMBL/GenBank/DDBJ whole genome shotgun (WGS) entry which is preliminary data.</text>
</comment>
<keyword evidence="2" id="KW-0732">Signal</keyword>
<reference evidence="3 4" key="1">
    <citation type="submission" date="2019-05" db="EMBL/GenBank/DDBJ databases">
        <title>Another draft genome of Portunus trituberculatus and its Hox gene families provides insights of decapod evolution.</title>
        <authorList>
            <person name="Jeong J.-H."/>
            <person name="Song I."/>
            <person name="Kim S."/>
            <person name="Choi T."/>
            <person name="Kim D."/>
            <person name="Ryu S."/>
            <person name="Kim W."/>
        </authorList>
    </citation>
    <scope>NUCLEOTIDE SEQUENCE [LARGE SCALE GENOMIC DNA]</scope>
    <source>
        <tissue evidence="3">Muscle</tissue>
    </source>
</reference>
<feature type="region of interest" description="Disordered" evidence="1">
    <location>
        <begin position="63"/>
        <end position="83"/>
    </location>
</feature>
<dbReference type="AlphaFoldDB" id="A0A5B7DZ36"/>
<dbReference type="EMBL" id="VSRR010001611">
    <property type="protein sequence ID" value="MPC26525.1"/>
    <property type="molecule type" value="Genomic_DNA"/>
</dbReference>
<feature type="chain" id="PRO_5022921983" description="Secreted protein" evidence="2">
    <location>
        <begin position="16"/>
        <end position="152"/>
    </location>
</feature>
<evidence type="ECO:0000256" key="2">
    <source>
        <dbReference type="SAM" id="SignalP"/>
    </source>
</evidence>
<proteinExistence type="predicted"/>
<feature type="signal peptide" evidence="2">
    <location>
        <begin position="1"/>
        <end position="15"/>
    </location>
</feature>
<organism evidence="3 4">
    <name type="scientific">Portunus trituberculatus</name>
    <name type="common">Swimming crab</name>
    <name type="synonym">Neptunus trituberculatus</name>
    <dbReference type="NCBI Taxonomy" id="210409"/>
    <lineage>
        <taxon>Eukaryota</taxon>
        <taxon>Metazoa</taxon>
        <taxon>Ecdysozoa</taxon>
        <taxon>Arthropoda</taxon>
        <taxon>Crustacea</taxon>
        <taxon>Multicrustacea</taxon>
        <taxon>Malacostraca</taxon>
        <taxon>Eumalacostraca</taxon>
        <taxon>Eucarida</taxon>
        <taxon>Decapoda</taxon>
        <taxon>Pleocyemata</taxon>
        <taxon>Brachyura</taxon>
        <taxon>Eubrachyura</taxon>
        <taxon>Portunoidea</taxon>
        <taxon>Portunidae</taxon>
        <taxon>Portuninae</taxon>
        <taxon>Portunus</taxon>
    </lineage>
</organism>
<accession>A0A5B7DZ36</accession>
<sequence length="152" mass="15594">MTSFLMSVLFSPVSTVRLHGRPSITPSTWEVRVAAAAAATERRPVSGSGACVMTAGVRPHSPARRCFPPASSGGRTESGGPVGHNLSSRAVPTCPSKRPCSVSPGPILRPAPSVALVSFGVCPGPPGASLNEGLELQCLGKGLLQICNKRLL</sequence>
<evidence type="ECO:0000313" key="4">
    <source>
        <dbReference type="Proteomes" id="UP000324222"/>
    </source>
</evidence>
<gene>
    <name evidence="3" type="ORF">E2C01_019668</name>
</gene>
<evidence type="ECO:0008006" key="5">
    <source>
        <dbReference type="Google" id="ProtNLM"/>
    </source>
</evidence>
<name>A0A5B7DZ36_PORTR</name>
<protein>
    <recommendedName>
        <fullName evidence="5">Secreted protein</fullName>
    </recommendedName>
</protein>
<evidence type="ECO:0000256" key="1">
    <source>
        <dbReference type="SAM" id="MobiDB-lite"/>
    </source>
</evidence>
<dbReference type="Proteomes" id="UP000324222">
    <property type="component" value="Unassembled WGS sequence"/>
</dbReference>
<keyword evidence="4" id="KW-1185">Reference proteome</keyword>